<evidence type="ECO:0000256" key="8">
    <source>
        <dbReference type="PROSITE-ProRule" id="PRU01360"/>
    </source>
</evidence>
<dbReference type="Gene3D" id="2.170.130.10">
    <property type="entry name" value="TonB-dependent receptor, plug domain"/>
    <property type="match status" value="1"/>
</dbReference>
<dbReference type="InterPro" id="IPR000531">
    <property type="entry name" value="Beta-barrel_TonB"/>
</dbReference>
<dbReference type="InterPro" id="IPR008969">
    <property type="entry name" value="CarboxyPept-like_regulatory"/>
</dbReference>
<evidence type="ECO:0000259" key="10">
    <source>
        <dbReference type="Pfam" id="PF00593"/>
    </source>
</evidence>
<evidence type="ECO:0000256" key="6">
    <source>
        <dbReference type="ARBA" id="ARBA00023136"/>
    </source>
</evidence>
<dbReference type="InterPro" id="IPR012910">
    <property type="entry name" value="Plug_dom"/>
</dbReference>
<evidence type="ECO:0000256" key="3">
    <source>
        <dbReference type="ARBA" id="ARBA00022452"/>
    </source>
</evidence>
<keyword evidence="2 8" id="KW-0813">Transport</keyword>
<dbReference type="InterPro" id="IPR036942">
    <property type="entry name" value="Beta-barrel_TonB_sf"/>
</dbReference>
<dbReference type="InterPro" id="IPR023996">
    <property type="entry name" value="TonB-dep_OMP_SusC/RagA"/>
</dbReference>
<comment type="similarity">
    <text evidence="8 9">Belongs to the TonB-dependent receptor family.</text>
</comment>
<evidence type="ECO:0000313" key="13">
    <source>
        <dbReference type="Proteomes" id="UP000537204"/>
    </source>
</evidence>
<gene>
    <name evidence="12" type="ORF">HDE68_002738</name>
</gene>
<dbReference type="EMBL" id="JACHCE010000004">
    <property type="protein sequence ID" value="MBB5636825.1"/>
    <property type="molecule type" value="Genomic_DNA"/>
</dbReference>
<evidence type="ECO:0000256" key="9">
    <source>
        <dbReference type="RuleBase" id="RU003357"/>
    </source>
</evidence>
<dbReference type="InterPro" id="IPR039426">
    <property type="entry name" value="TonB-dep_rcpt-like"/>
</dbReference>
<protein>
    <submittedName>
        <fullName evidence="12">TonB-linked SusC/RagA family outer membrane protein</fullName>
    </submittedName>
</protein>
<keyword evidence="6 8" id="KW-0472">Membrane</keyword>
<comment type="subcellular location">
    <subcellularLocation>
        <location evidence="1 8">Cell outer membrane</location>
        <topology evidence="1 8">Multi-pass membrane protein</topology>
    </subcellularLocation>
</comment>
<reference evidence="12 13" key="1">
    <citation type="submission" date="2020-08" db="EMBL/GenBank/DDBJ databases">
        <title>Genomic Encyclopedia of Type Strains, Phase IV (KMG-V): Genome sequencing to study the core and pangenomes of soil and plant-associated prokaryotes.</title>
        <authorList>
            <person name="Whitman W."/>
        </authorList>
    </citation>
    <scope>NUCLEOTIDE SEQUENCE [LARGE SCALE GENOMIC DNA]</scope>
    <source>
        <strain evidence="12 13">S3M1</strain>
    </source>
</reference>
<feature type="domain" description="TonB-dependent receptor-like beta-barrel" evidence="10">
    <location>
        <begin position="510"/>
        <end position="1136"/>
    </location>
</feature>
<proteinExistence type="inferred from homology"/>
<dbReference type="Gene3D" id="2.40.170.20">
    <property type="entry name" value="TonB-dependent receptor, beta-barrel domain"/>
    <property type="match status" value="1"/>
</dbReference>
<comment type="caution">
    <text evidence="12">The sequence shown here is derived from an EMBL/GenBank/DDBJ whole genome shotgun (WGS) entry which is preliminary data.</text>
</comment>
<evidence type="ECO:0000259" key="11">
    <source>
        <dbReference type="Pfam" id="PF07715"/>
    </source>
</evidence>
<feature type="domain" description="TonB-dependent receptor plug" evidence="11">
    <location>
        <begin position="224"/>
        <end position="330"/>
    </location>
</feature>
<accession>A0A7W8ZMZ6</accession>
<dbReference type="InterPro" id="IPR023997">
    <property type="entry name" value="TonB-dep_OMP_SusC/RagA_CS"/>
</dbReference>
<dbReference type="NCBIfam" id="TIGR04057">
    <property type="entry name" value="SusC_RagA_signa"/>
    <property type="match status" value="1"/>
</dbReference>
<dbReference type="GO" id="GO:0009279">
    <property type="term" value="C:cell outer membrane"/>
    <property type="evidence" value="ECO:0007669"/>
    <property type="project" value="UniProtKB-SubCell"/>
</dbReference>
<dbReference type="SUPFAM" id="SSF49464">
    <property type="entry name" value="Carboxypeptidase regulatory domain-like"/>
    <property type="match status" value="1"/>
</dbReference>
<evidence type="ECO:0000256" key="2">
    <source>
        <dbReference type="ARBA" id="ARBA00022448"/>
    </source>
</evidence>
<evidence type="ECO:0000256" key="1">
    <source>
        <dbReference type="ARBA" id="ARBA00004571"/>
    </source>
</evidence>
<organism evidence="12 13">
    <name type="scientific">Pedobacter cryoconitis</name>
    <dbReference type="NCBI Taxonomy" id="188932"/>
    <lineage>
        <taxon>Bacteria</taxon>
        <taxon>Pseudomonadati</taxon>
        <taxon>Bacteroidota</taxon>
        <taxon>Sphingobacteriia</taxon>
        <taxon>Sphingobacteriales</taxon>
        <taxon>Sphingobacteriaceae</taxon>
        <taxon>Pedobacter</taxon>
    </lineage>
</organism>
<evidence type="ECO:0000256" key="5">
    <source>
        <dbReference type="ARBA" id="ARBA00023077"/>
    </source>
</evidence>
<evidence type="ECO:0000256" key="4">
    <source>
        <dbReference type="ARBA" id="ARBA00022692"/>
    </source>
</evidence>
<name>A0A7W8ZMZ6_9SPHI</name>
<dbReference type="Gene3D" id="2.60.40.1120">
    <property type="entry name" value="Carboxypeptidase-like, regulatory domain"/>
    <property type="match status" value="1"/>
</dbReference>
<keyword evidence="5 9" id="KW-0798">TonB box</keyword>
<dbReference type="InterPro" id="IPR037066">
    <property type="entry name" value="Plug_dom_sf"/>
</dbReference>
<sequence length="1179" mass="132201">MKLKLNNVIIQTMRFTFVLLTILCTISLLFPSFAGNGQVLEKRISVSIKHATIETAIKNLEYQSKVNFAYDRHLLNRYSTSNFTFSNETIGNILKKLFESKPMSFREVNGVIVINAMSKEEIKQQEPGKLSGKITDEKGLPLPGATIKIIELNKYVQSDEQGNYKIPAPEGTYTIVASYISYENQQFQHIQIKAGQTTVMDIKLSPGQNGLSEVVVVGYGTQKKVNLTGALSQVDSKVFEDRPVAGIAQALQGAIPNLNITFGDGQPGSPGKFNVRGFASITNVSGSPLILIDGIPGDVNMINPHDIENVTVLKDAASAAIYGARAAFGVILITTKKAEAGKVSVNYGSNFSLQQVTTKTDFITDGYTQMRLVDEAFSRNVGNSYSGYNADDYAQLKLRQTDKTLPQVVVQNRNGQDQYVYYGNTDWWNFLFKKDAPTMEHYLNVTGGDKKVDFLLSGRYYQQKGLFQSYLREDVYNAYNFRAKINAHLSKWLTVFSNTQFAANNYTYPGHGYKSDGPGFYNHAMAAYVPQNPDGTFTYRTNLNNYGANEYASLQNKKTFGGTQNYDLTNTIGFNANIIPDLILTGNYAYQLRPASNFQRQAVIPWSINPGLIKYEGNDKYQEGNDMDQHHSVNLYATYEKKIKDNNFKVTAGYNYELQKYKTNTALRFDLLSEDLNQIDLGTGAQQATGSASEWALLGYFGRINYDYKGKYLLELNGRYDGTSRFPKTSRFGFFPSVSGGWRISEESFFNALKPVVSEFKLRASYGTLGNQDVGTGSNNLYPYIPVINSTLSKWVVNGNQAQTLSAPNPVVPDFTWEKSTSLNFGADMAFFNNRLQTSLDIYRRKTTDMLINGKTLPSVYGADSPKQNAGDLLTKGWDISVSWKDNGTLMGKPFGYNFGVVLSDYTAKITKFDNPNNLLSNYYAGQELGEIWGYSIDGYFKSDQEAQNWKINQDYVDGQRTGSPGEWSKLHAGDLKFKDLNGDGVINDGKNTLQDHGDLRKIGNSLPRYSFGINAGFNWSNFDLSVSLQGIGKQDWYPNTEAGMFWGTFGRPYSSFIPKDFESKLWSPENPNSYFPLNRGYAAYDGGELYYNNDKYLQNIAYVRLKNLTVGYNLPASMIKKWKIEKLRFFFTGQNMLTLTKLKTKYIDPEQLTPDGTDKGGRAYPFMKTYTLGLNVTF</sequence>
<keyword evidence="7 8" id="KW-0998">Cell outer membrane</keyword>
<dbReference type="NCBIfam" id="TIGR04056">
    <property type="entry name" value="OMP_RagA_SusC"/>
    <property type="match status" value="1"/>
</dbReference>
<evidence type="ECO:0000313" key="12">
    <source>
        <dbReference type="EMBL" id="MBB5636825.1"/>
    </source>
</evidence>
<dbReference type="Pfam" id="PF13715">
    <property type="entry name" value="CarbopepD_reg_2"/>
    <property type="match status" value="1"/>
</dbReference>
<dbReference type="Pfam" id="PF00593">
    <property type="entry name" value="TonB_dep_Rec_b-barrel"/>
    <property type="match status" value="1"/>
</dbReference>
<dbReference type="Pfam" id="PF07715">
    <property type="entry name" value="Plug"/>
    <property type="match status" value="1"/>
</dbReference>
<keyword evidence="4 8" id="KW-0812">Transmembrane</keyword>
<dbReference type="AlphaFoldDB" id="A0A7W8ZMZ6"/>
<dbReference type="Proteomes" id="UP000537204">
    <property type="component" value="Unassembled WGS sequence"/>
</dbReference>
<dbReference type="PROSITE" id="PS52016">
    <property type="entry name" value="TONB_DEPENDENT_REC_3"/>
    <property type="match status" value="1"/>
</dbReference>
<keyword evidence="3 8" id="KW-1134">Transmembrane beta strand</keyword>
<dbReference type="SUPFAM" id="SSF56935">
    <property type="entry name" value="Porins"/>
    <property type="match status" value="1"/>
</dbReference>
<evidence type="ECO:0000256" key="7">
    <source>
        <dbReference type="ARBA" id="ARBA00023237"/>
    </source>
</evidence>